<dbReference type="Pfam" id="PF05860">
    <property type="entry name" value="TPS"/>
    <property type="match status" value="1"/>
</dbReference>
<dbReference type="OrthoDB" id="218680at2"/>
<sequence length="2309" mass="230081">MQRKWKRHWRRALSRVVVPAVAAATIFFSVYATGLANPSGGTVTSGSGSITNSGTTTTITQATDKLAINWQSFNIAKGETVSFLQPGAGSVALNRVVGNSGSAIYGALNANGKVFLINPNGILFAPGSQVNVGSLVASTQNLSDSDFLKGNYTFTGTDGSGTVLNQGTIQAADGGYVALLGNQVTNEGVILANQGSVALAAGNATTLDFTGDGLINLNVSQAALDAQVTNSNLIQANGGLVVMTAKAAGDLTGTVVNNTGIIRAQGLAAKNGKIVLDGGTSGAVQTSGTLDASSTTGMGGVIEVTGENIVLGDNARLLAGGATGGGQINIGGGWQGSGDISHAKTTTVNASAVLDASATNTGNGGTVVVWSDDKTTFAGTITAKGGQNGGDGGQVETSGKQTLKVADTARVNTLSVNGKSGNWLLDPQNYTIAASGGDITGATLSTNLSGGNITIHSSDGSASGSGDINVNDTVTWSSDNTLTLQADRNININSAITAGGGLMLVASNDINMTSASMTYTGSNSSFITMQAGQNITLTDAIIQSTDGALDVTLSAGLEATSAGSIKMLMNTSGSKILSSGGDILLGGAVTGGVLGALNGNPNDNAIQLNNAELISGSGKIVMKSDGGHTAVVLTDSKLTTTTGDIWIEGTSSLGVPANGVNMQGTASRANMAISSQDGNITIKGTSLGGTDWHNTGIWLTKVLIETTGTGNITVEGTAGAGTHASRGQNQGIRMLTDSLIQTVNGDISLVGIGASSAGTEGFNYGIWLYDSSLQSTGSGDISLQGVGGAGGDYNFGVAIDKSGAGSFVTTNTGTIDITGTGGTVGTDLRGIYSVAGTAISSTSGDISLTATGTNSQGYALTNRSTISTGGTGTISLTGVAVNGVGGSVSSSGTLTTDKQAITIAADGNIALNSNINAGTTLNNTGGVITLQSNGGTVTDVSGITIAADGLVLKGSGASYVLDDANYIIGRLAADTGSITFVQTGGVSIDTVGSVSGITATGPVSITTPSPVSGSATLYINAPITITSNMPTTLTLRSGNDLILNQGSAITAGNAAVNVLMASNLSGNGGYVRLLQNSAVTTNGGSLIIGGGNNGTDYAVAADPYEYEGVWIATSTINTGAGDITVRGKGYSGVRINGGSLTTTSGSIILDGIGDATGGSDASQTGGTGVFIKSYTGLDGTLQPTVPAVIQTDTGNITITGTSNNSGTDSFGSQNYFTGVNIFSDSRDISESTTYKGVYIGSRNGDITITGHRSAGDASANGNAGINTSSLTRIETTGSGNISLSNDNGGTAPANETGIILAGDVLSAGSGNVTVRGIEGLNLAGGNITAANGYISMYATENATQVNAATNLSSGTINGNLLLDGSAVYTLTSSQNGIRTLAGSARGLKLTTGTPLTVGTVNSVSGLDVLEDLFLTVASEGGLLTIDAPVARHYSTHTFGLTADRMAINAQVDQGQTNATWAKIAPYTAGWGIAFGSTTDTASNALEISAAEYAKLGIVTGSGGATSRNIQYGDTSTGAIQITDYMVNNSADNQYRTSVRLVNSSAITESGAGALEADSLVVLSDGDITLNGLNKANYFAAVSNNHDIKFHDALSDGGGLAIYPIGSYGGINAGTGNITLTIDGIASVVNMGSSITANGLELIGPSARFWLYGSPGVDLTINTLAGNVGTAAIGTTSSFSIGTVGSTVGLTSNGVMTAGGFKRALGLESGGTITQTAAISALDLYLGEGNFDLTNANNHAEKITTYSYTNDNNTSTVNVNYYDKGDILVNTAYENLYASGTVKLQGKSISVPDGDAGNNGMGIVSGGDITLIADQDITIGSSISSSGGDILLTAGEKFINNTASNTGLVANAGRYMVYSANPTDTIEGMTGYSKHYNQAYTAGTTPDYASSGNWFFYSIAPVISVTPGSQSATYGTSPGSFTPGYTGLIDGDTAATADISGTAAFSIGGSLSGSGNYTAGSHEVTYTGGLASSLGYTFMDNAISLNELTVTSKTLMVTAVGGSKVYDGTSTAPVTYEDNRVAGDSLTVSGSAVFMDTALGTGKPVSIGGLTLVGTDAANYTLLNQTAGVTADILPAAPNEQIETAVTRSGNQTTIQPASPVLPGNETGGNSVPVEIVQTGINQAGLTPFVPTVQTPDVAPPSPSQAPVQLTPLGGQTSGYNVAVSGQTLTVTPVNAIPATGSAAESSGNLAVLSVKPGEEAQPVGYYAATGGSDGLTLAPAAAGVQAVPTEPADTAAVTTYHLAAVAGAQAEFRIHYADGALSIHPVNEAAVALLQAGGDSSELVVATGILTALQNLGVTVQSIAAVYLH</sequence>
<reference evidence="5 6" key="1">
    <citation type="submission" date="2017-04" db="EMBL/GenBank/DDBJ databases">
        <authorList>
            <person name="Afonso C.L."/>
            <person name="Miller P.J."/>
            <person name="Scott M.A."/>
            <person name="Spackman E."/>
            <person name="Goraichik I."/>
            <person name="Dimitrov K.M."/>
            <person name="Suarez D.L."/>
            <person name="Swayne D.E."/>
        </authorList>
    </citation>
    <scope>NUCLEOTIDE SEQUENCE [LARGE SCALE GENOMIC DNA]</scope>
    <source>
        <strain evidence="5 6">DSM 5090</strain>
    </source>
</reference>
<dbReference type="InterPro" id="IPR011050">
    <property type="entry name" value="Pectin_lyase_fold/virulence"/>
</dbReference>
<gene>
    <name evidence="5" type="ORF">SAMN04488500_13619</name>
</gene>
<name>A0A1W2EZD5_9FIRM</name>
<dbReference type="SUPFAM" id="SSF51126">
    <property type="entry name" value="Pectin lyase-like"/>
    <property type="match status" value="1"/>
</dbReference>
<dbReference type="InterPro" id="IPR008638">
    <property type="entry name" value="FhaB/CdiA-like_TPS"/>
</dbReference>
<dbReference type="SMART" id="SM00912">
    <property type="entry name" value="Haemagg_act"/>
    <property type="match status" value="1"/>
</dbReference>
<dbReference type="InterPro" id="IPR012334">
    <property type="entry name" value="Pectin_lyas_fold"/>
</dbReference>
<evidence type="ECO:0000256" key="1">
    <source>
        <dbReference type="ARBA" id="ARBA00004613"/>
    </source>
</evidence>
<protein>
    <submittedName>
        <fullName evidence="5">Filamentous hemagglutinin family N-terminal domain-containing protein</fullName>
    </submittedName>
</protein>
<keyword evidence="2" id="KW-0964">Secreted</keyword>
<dbReference type="PANTHER" id="PTHR12338">
    <property type="entry name" value="AUTOTRANSPORTER"/>
    <property type="match status" value="1"/>
</dbReference>
<dbReference type="Pfam" id="PF18657">
    <property type="entry name" value="YDG"/>
    <property type="match status" value="1"/>
</dbReference>
<feature type="domain" description="Filamentous haemagglutinin FhaB/tRNA nuclease CdiA-like TPS" evidence="4">
    <location>
        <begin position="34"/>
        <end position="146"/>
    </location>
</feature>
<dbReference type="EMBL" id="FWXI01000036">
    <property type="protein sequence ID" value="SMD15031.1"/>
    <property type="molecule type" value="Genomic_DNA"/>
</dbReference>
<proteinExistence type="predicted"/>
<evidence type="ECO:0000256" key="3">
    <source>
        <dbReference type="ARBA" id="ARBA00022729"/>
    </source>
</evidence>
<evidence type="ECO:0000313" key="5">
    <source>
        <dbReference type="EMBL" id="SMD15031.1"/>
    </source>
</evidence>
<dbReference type="Proteomes" id="UP000192738">
    <property type="component" value="Unassembled WGS sequence"/>
</dbReference>
<evidence type="ECO:0000313" key="6">
    <source>
        <dbReference type="Proteomes" id="UP000192738"/>
    </source>
</evidence>
<dbReference type="InterPro" id="IPR041248">
    <property type="entry name" value="YDG"/>
</dbReference>
<keyword evidence="6" id="KW-1185">Reference proteome</keyword>
<dbReference type="NCBIfam" id="TIGR01901">
    <property type="entry name" value="adhes_NPXG"/>
    <property type="match status" value="1"/>
</dbReference>
<dbReference type="STRING" id="112901.SAMN04488500_13619"/>
<organism evidence="5 6">
    <name type="scientific">Sporomusa malonica</name>
    <dbReference type="NCBI Taxonomy" id="112901"/>
    <lineage>
        <taxon>Bacteria</taxon>
        <taxon>Bacillati</taxon>
        <taxon>Bacillota</taxon>
        <taxon>Negativicutes</taxon>
        <taxon>Selenomonadales</taxon>
        <taxon>Sporomusaceae</taxon>
        <taxon>Sporomusa</taxon>
    </lineage>
</organism>
<dbReference type="Gene3D" id="2.160.20.10">
    <property type="entry name" value="Single-stranded right-handed beta-helix, Pectin lyase-like"/>
    <property type="match status" value="1"/>
</dbReference>
<dbReference type="GO" id="GO:0005576">
    <property type="term" value="C:extracellular region"/>
    <property type="evidence" value="ECO:0007669"/>
    <property type="project" value="UniProtKB-SubCell"/>
</dbReference>
<keyword evidence="3" id="KW-0732">Signal</keyword>
<accession>A0A1W2EZD5</accession>
<comment type="subcellular location">
    <subcellularLocation>
        <location evidence="1">Secreted</location>
    </subcellularLocation>
</comment>
<dbReference type="RefSeq" id="WP_084578397.1">
    <property type="nucleotide sequence ID" value="NZ_CP155572.1"/>
</dbReference>
<evidence type="ECO:0000256" key="2">
    <source>
        <dbReference type="ARBA" id="ARBA00022525"/>
    </source>
</evidence>
<dbReference type="PANTHER" id="PTHR12338:SF8">
    <property type="entry name" value="HEME_HEMOPEXIN-BINDING PROTEIN"/>
    <property type="match status" value="1"/>
</dbReference>
<evidence type="ECO:0000259" key="4">
    <source>
        <dbReference type="SMART" id="SM00912"/>
    </source>
</evidence>
<dbReference type="InterPro" id="IPR050909">
    <property type="entry name" value="Bact_Autotransporter_VF"/>
</dbReference>